<dbReference type="Proteomes" id="UP001586593">
    <property type="component" value="Unassembled WGS sequence"/>
</dbReference>
<evidence type="ECO:0000313" key="2">
    <source>
        <dbReference type="EMBL" id="KAL1847407.1"/>
    </source>
</evidence>
<evidence type="ECO:0000256" key="1">
    <source>
        <dbReference type="SAM" id="MobiDB-lite"/>
    </source>
</evidence>
<feature type="compositionally biased region" description="Low complexity" evidence="1">
    <location>
        <begin position="76"/>
        <end position="96"/>
    </location>
</feature>
<dbReference type="EMBL" id="JAZHXJ010000977">
    <property type="protein sequence ID" value="KAL1847407.1"/>
    <property type="molecule type" value="Genomic_DNA"/>
</dbReference>
<feature type="compositionally biased region" description="Basic and acidic residues" evidence="1">
    <location>
        <begin position="328"/>
        <end position="342"/>
    </location>
</feature>
<protein>
    <submittedName>
        <fullName evidence="2">Uncharacterized protein</fullName>
    </submittedName>
</protein>
<comment type="caution">
    <text evidence="2">The sequence shown here is derived from an EMBL/GenBank/DDBJ whole genome shotgun (WGS) entry which is preliminary data.</text>
</comment>
<evidence type="ECO:0000313" key="3">
    <source>
        <dbReference type="Proteomes" id="UP001586593"/>
    </source>
</evidence>
<proteinExistence type="predicted"/>
<gene>
    <name evidence="2" type="ORF">VTK73DRAFT_10346</name>
</gene>
<feature type="compositionally biased region" description="Basic residues" evidence="1">
    <location>
        <begin position="356"/>
        <end position="370"/>
    </location>
</feature>
<name>A0ABR3VXA9_9PEZI</name>
<accession>A0ABR3VXA9</accession>
<feature type="compositionally biased region" description="Basic and acidic residues" evidence="1">
    <location>
        <begin position="131"/>
        <end position="141"/>
    </location>
</feature>
<sequence>MREKEEALVESALARIRRAQAKGRAEVKLNQEELEALERRRERLLAEEEQKRRKQREQRFSVPLSHLEPVARPASSRGPALDAAAPAAGSSEALAGARERTNYPPMGYFPPPSSASRTRPRSGTTSSQRPPSRDPAADRSRGSSPFRYSYVQRSDYRPSSRHASDPTALPRTRGPLPHEEPWSAGSYSRVPSASSVRSASRPSHPAVDPFLYMTGGPQASYATDPADSRRHGGRAYAFGSAPPDAAGPSRGSRRRMNEDRSSDETTSEDGSSEGARDDGPAYASRTTRSRPAGGGGGAPLHHHPDDISNNNNVIVVEGSPEPDPAAEPEPRRQREPEAEPSAHRSTRKSSAPASPAKRKTGGSSRKKKAR</sequence>
<feature type="compositionally biased region" description="Basic and acidic residues" evidence="1">
    <location>
        <begin position="154"/>
        <end position="164"/>
    </location>
</feature>
<feature type="compositionally biased region" description="Low complexity" evidence="1">
    <location>
        <begin position="183"/>
        <end position="203"/>
    </location>
</feature>
<reference evidence="2 3" key="1">
    <citation type="journal article" date="2024" name="Commun. Biol.">
        <title>Comparative genomic analysis of thermophilic fungi reveals convergent evolutionary adaptations and gene losses.</title>
        <authorList>
            <person name="Steindorff A.S."/>
            <person name="Aguilar-Pontes M.V."/>
            <person name="Robinson A.J."/>
            <person name="Andreopoulos B."/>
            <person name="LaButti K."/>
            <person name="Kuo A."/>
            <person name="Mondo S."/>
            <person name="Riley R."/>
            <person name="Otillar R."/>
            <person name="Haridas S."/>
            <person name="Lipzen A."/>
            <person name="Grimwood J."/>
            <person name="Schmutz J."/>
            <person name="Clum A."/>
            <person name="Reid I.D."/>
            <person name="Moisan M.C."/>
            <person name="Butler G."/>
            <person name="Nguyen T.T.M."/>
            <person name="Dewar K."/>
            <person name="Conant G."/>
            <person name="Drula E."/>
            <person name="Henrissat B."/>
            <person name="Hansel C."/>
            <person name="Singer S."/>
            <person name="Hutchinson M.I."/>
            <person name="de Vries R.P."/>
            <person name="Natvig D.O."/>
            <person name="Powell A.J."/>
            <person name="Tsang A."/>
            <person name="Grigoriev I.V."/>
        </authorList>
    </citation>
    <scope>NUCLEOTIDE SEQUENCE [LARGE SCALE GENOMIC DNA]</scope>
    <source>
        <strain evidence="2 3">ATCC 24622</strain>
    </source>
</reference>
<feature type="compositionally biased region" description="Low complexity" evidence="1">
    <location>
        <begin position="114"/>
        <end position="130"/>
    </location>
</feature>
<organism evidence="2 3">
    <name type="scientific">Phialemonium thermophilum</name>
    <dbReference type="NCBI Taxonomy" id="223376"/>
    <lineage>
        <taxon>Eukaryota</taxon>
        <taxon>Fungi</taxon>
        <taxon>Dikarya</taxon>
        <taxon>Ascomycota</taxon>
        <taxon>Pezizomycotina</taxon>
        <taxon>Sordariomycetes</taxon>
        <taxon>Sordariomycetidae</taxon>
        <taxon>Cephalothecales</taxon>
        <taxon>Cephalothecaceae</taxon>
        <taxon>Phialemonium</taxon>
    </lineage>
</organism>
<keyword evidence="3" id="KW-1185">Reference proteome</keyword>
<feature type="region of interest" description="Disordered" evidence="1">
    <location>
        <begin position="47"/>
        <end position="370"/>
    </location>
</feature>